<comment type="caution">
    <text evidence="1">The sequence shown here is derived from an EMBL/GenBank/DDBJ whole genome shotgun (WGS) entry which is preliminary data.</text>
</comment>
<gene>
    <name evidence="1" type="ORF">GLW05_08490</name>
</gene>
<name>A0A6I4ZX04_9BACI</name>
<evidence type="ECO:0000313" key="1">
    <source>
        <dbReference type="EMBL" id="MYL33634.1"/>
    </source>
</evidence>
<evidence type="ECO:0000313" key="2">
    <source>
        <dbReference type="Proteomes" id="UP000468638"/>
    </source>
</evidence>
<dbReference type="EMBL" id="WMEQ01000005">
    <property type="protein sequence ID" value="MYL33634.1"/>
    <property type="molecule type" value="Genomic_DNA"/>
</dbReference>
<dbReference type="Proteomes" id="UP000468638">
    <property type="component" value="Unassembled WGS sequence"/>
</dbReference>
<sequence>MTVAGLERAKQRAIEAPETAFMNDTENPKDWNHISAQLEVKISEEKFKKWVRKYQDLLEELQYMNEDSEHSKWFYVSTFGFNIVEPYFKSNKKAENTNDTKE</sequence>
<dbReference type="AlphaFoldDB" id="A0A6I4ZX04"/>
<accession>A0A6I4ZX04</accession>
<organism evidence="1 2">
    <name type="scientific">Pontibacillus yanchengensis</name>
    <dbReference type="NCBI Taxonomy" id="462910"/>
    <lineage>
        <taxon>Bacteria</taxon>
        <taxon>Bacillati</taxon>
        <taxon>Bacillota</taxon>
        <taxon>Bacilli</taxon>
        <taxon>Bacillales</taxon>
        <taxon>Bacillaceae</taxon>
        <taxon>Pontibacillus</taxon>
    </lineage>
</organism>
<dbReference type="RefSeq" id="WP_160848944.1">
    <property type="nucleotide sequence ID" value="NZ_WMEU01000003.1"/>
</dbReference>
<protein>
    <submittedName>
        <fullName evidence="1">Uncharacterized protein</fullName>
    </submittedName>
</protein>
<proteinExistence type="predicted"/>
<reference evidence="1 2" key="1">
    <citation type="submission" date="2019-11" db="EMBL/GenBank/DDBJ databases">
        <title>Genome sequences of 17 halophilic strains isolated from different environments.</title>
        <authorList>
            <person name="Furrow R.E."/>
        </authorList>
    </citation>
    <scope>NUCLEOTIDE SEQUENCE [LARGE SCALE GENOMIC DNA]</scope>
    <source>
        <strain evidence="1 2">22514_16_FS</strain>
    </source>
</reference>